<sequence length="193" mass="21629">MSSEKKHFNPFFLWVTAGLSILVIGAYFLKVWPFRTVETMELHRPAVNLLLKRENNPTVKEYIDYVQDDPEKMSLNHEFSNKALLKLSAAIKSMSSAAGYRLVNDLAAADAYANQITVDPLAVTHADDIIKSADILTEALTSLQQKKYPSLSDESGKLHKSADDIDPEVQTLDQRKKVKAFFTKAAALLEKMN</sequence>
<accession>A0A7U3Q4V3</accession>
<gene>
    <name evidence="2" type="ORF">IZT61_16190</name>
</gene>
<evidence type="ECO:0000313" key="2">
    <source>
        <dbReference type="EMBL" id="QPH38607.1"/>
    </source>
</evidence>
<organism evidence="2 3">
    <name type="scientific">Pedobacter endophyticus</name>
    <dbReference type="NCBI Taxonomy" id="2789740"/>
    <lineage>
        <taxon>Bacteria</taxon>
        <taxon>Pseudomonadati</taxon>
        <taxon>Bacteroidota</taxon>
        <taxon>Sphingobacteriia</taxon>
        <taxon>Sphingobacteriales</taxon>
        <taxon>Sphingobacteriaceae</taxon>
        <taxon>Pedobacter</taxon>
    </lineage>
</organism>
<dbReference type="Proteomes" id="UP000594759">
    <property type="component" value="Chromosome"/>
</dbReference>
<keyword evidence="1" id="KW-0812">Transmembrane</keyword>
<evidence type="ECO:0000313" key="3">
    <source>
        <dbReference type="Proteomes" id="UP000594759"/>
    </source>
</evidence>
<dbReference type="RefSeq" id="WP_196098084.1">
    <property type="nucleotide sequence ID" value="NZ_CP064939.1"/>
</dbReference>
<keyword evidence="1" id="KW-1133">Transmembrane helix</keyword>
<dbReference type="AlphaFoldDB" id="A0A7U3Q4V3"/>
<proteinExistence type="predicted"/>
<keyword evidence="1" id="KW-0472">Membrane</keyword>
<keyword evidence="3" id="KW-1185">Reference proteome</keyword>
<feature type="transmembrane region" description="Helical" evidence="1">
    <location>
        <begin position="12"/>
        <end position="32"/>
    </location>
</feature>
<name>A0A7U3Q4V3_9SPHI</name>
<protein>
    <submittedName>
        <fullName evidence="2">Uncharacterized protein</fullName>
    </submittedName>
</protein>
<reference evidence="2 3" key="1">
    <citation type="submission" date="2020-11" db="EMBL/GenBank/DDBJ databases">
        <title>Pedobacter endophytica, an endophytic bacteria isolated form Carex pumila.</title>
        <authorList>
            <person name="Peng Y."/>
            <person name="Jiang L."/>
            <person name="Lee J."/>
        </authorList>
    </citation>
    <scope>NUCLEOTIDE SEQUENCE [LARGE SCALE GENOMIC DNA]</scope>
    <source>
        <strain evidence="2 3">JBR3-12</strain>
    </source>
</reference>
<evidence type="ECO:0000256" key="1">
    <source>
        <dbReference type="SAM" id="Phobius"/>
    </source>
</evidence>
<dbReference type="KEGG" id="pex:IZT61_16190"/>
<dbReference type="EMBL" id="CP064939">
    <property type="protein sequence ID" value="QPH38607.1"/>
    <property type="molecule type" value="Genomic_DNA"/>
</dbReference>